<evidence type="ECO:0000313" key="11">
    <source>
        <dbReference type="Proteomes" id="UP000254545"/>
    </source>
</evidence>
<dbReference type="EMBL" id="PICB01001848">
    <property type="protein sequence ID" value="PLP40482.1"/>
    <property type="molecule type" value="Genomic_DNA"/>
</dbReference>
<reference evidence="8 12" key="4">
    <citation type="submission" date="2018-08" db="EMBL/GenBank/DDBJ databases">
        <authorList>
            <consortium name="Pathogen Informatics"/>
        </authorList>
    </citation>
    <scope>NUCLEOTIDE SEQUENCE [LARGE SCALE GENOMIC DNA]</scope>
    <source>
        <strain evidence="8 12">EuSCAPE_TR218</strain>
    </source>
</reference>
<dbReference type="KEGG" id="kpe:KPK_3036"/>
<gene>
    <name evidence="1" type="ORF">AN2335V1_1207</name>
    <name evidence="5" type="ORF">CWM98_27060</name>
    <name evidence="4" type="ORF">CWN47_26160</name>
    <name evidence="6" type="ORF">IAP99_14855</name>
    <name evidence="7" type="ORF">NCTC9177_04190</name>
    <name evidence="2" type="ORF">NUKP37_16250</name>
    <name evidence="3" type="ORF">QAB22_015150</name>
    <name evidence="8" type="ORF">SAMEA3729809_00821</name>
</gene>
<keyword evidence="14" id="KW-1185">Reference proteome</keyword>
<dbReference type="RefSeq" id="WP_008805155.1">
    <property type="nucleotide sequence ID" value="NC_011283.1"/>
</dbReference>
<dbReference type="EMBL" id="CAJOXS020000001">
    <property type="protein sequence ID" value="CAH6004125.1"/>
    <property type="molecule type" value="Genomic_DNA"/>
</dbReference>
<evidence type="ECO:0000313" key="9">
    <source>
        <dbReference type="Proteomes" id="UP000234412"/>
    </source>
</evidence>
<dbReference type="Proteomes" id="UP000234473">
    <property type="component" value="Unassembled WGS sequence"/>
</dbReference>
<dbReference type="EMBL" id="CP060807">
    <property type="protein sequence ID" value="QNP22723.1"/>
    <property type="molecule type" value="Genomic_DNA"/>
</dbReference>
<dbReference type="Proteomes" id="UP001060507">
    <property type="component" value="Unassembled WGS sequence"/>
</dbReference>
<name>A0A087FKZ6_KLEVA</name>
<reference evidence="9 10" key="2">
    <citation type="submission" date="2018-01" db="EMBL/GenBank/DDBJ databases">
        <title>Genomic study of Klebsiella pneumoniae.</title>
        <authorList>
            <person name="Yang Y."/>
            <person name="Bicalho R."/>
        </authorList>
    </citation>
    <scope>NUCLEOTIDE SEQUENCE [LARGE SCALE GENOMIC DNA]</scope>
    <source>
        <strain evidence="5 10">A5</strain>
        <strain evidence="4 9">A8</strain>
    </source>
</reference>
<reference evidence="7 11" key="3">
    <citation type="submission" date="2018-06" db="EMBL/GenBank/DDBJ databases">
        <authorList>
            <consortium name="Pathogen Informatics"/>
            <person name="Doyle S."/>
        </authorList>
    </citation>
    <scope>NUCLEOTIDE SEQUENCE [LARGE SCALE GENOMIC DNA]</scope>
    <source>
        <strain evidence="7 11">NCTC9177</strain>
    </source>
</reference>
<dbReference type="EMBL" id="PIDP01001241">
    <property type="protein sequence ID" value="PLM91496.1"/>
    <property type="molecule type" value="Genomic_DNA"/>
</dbReference>
<dbReference type="Proteomes" id="UP000254545">
    <property type="component" value="Unassembled WGS sequence"/>
</dbReference>
<accession>A0A087FKZ6</accession>
<evidence type="ECO:0000313" key="1">
    <source>
        <dbReference type="EMBL" id="CAH6004125.1"/>
    </source>
</evidence>
<dbReference type="EMBL" id="JARTTN020000001">
    <property type="protein sequence ID" value="MEC6057857.1"/>
    <property type="molecule type" value="Genomic_DNA"/>
</dbReference>
<evidence type="ECO:0000313" key="14">
    <source>
        <dbReference type="Proteomes" id="UP000789617"/>
    </source>
</evidence>
<dbReference type="Proteomes" id="UP000258928">
    <property type="component" value="Unassembled WGS sequence"/>
</dbReference>
<reference evidence="2" key="6">
    <citation type="journal article" date="2022" name="J. Appl. Microbiol.">
        <title>PCR-based ORF typing of Klebsiella pneumoniae for rapid identification of global clones and transmission events.</title>
        <authorList>
            <person name="Nonogaki R."/>
            <person name="Iijima A."/>
            <person name="Kawamura K."/>
            <person name="Kayama S."/>
            <person name="Sugai M."/>
            <person name="Yagi T."/>
            <person name="Arakawa Y."/>
            <person name="Doi Y."/>
            <person name="Suzuki M."/>
        </authorList>
    </citation>
    <scope>NUCLEOTIDE SEQUENCE</scope>
    <source>
        <strain evidence="2">NUKP-37</strain>
    </source>
</reference>
<evidence type="ECO:0000313" key="5">
    <source>
        <dbReference type="EMBL" id="PLP40482.1"/>
    </source>
</evidence>
<dbReference type="Proteomes" id="UP001176846">
    <property type="component" value="Unassembled WGS sequence"/>
</dbReference>
<dbReference type="OMA" id="FYVAHWE"/>
<organism evidence="5 10">
    <name type="scientific">Klebsiella variicola</name>
    <dbReference type="NCBI Taxonomy" id="244366"/>
    <lineage>
        <taxon>Bacteria</taxon>
        <taxon>Pseudomonadati</taxon>
        <taxon>Pseudomonadota</taxon>
        <taxon>Gammaproteobacteria</taxon>
        <taxon>Enterobacterales</taxon>
        <taxon>Enterobacteriaceae</taxon>
        <taxon>Klebsiella/Raoultella group</taxon>
        <taxon>Klebsiella</taxon>
        <taxon>Klebsiella pneumoniae complex</taxon>
    </lineage>
</organism>
<dbReference type="AlphaFoldDB" id="A0A087FKZ6"/>
<evidence type="ECO:0000313" key="13">
    <source>
        <dbReference type="Proteomes" id="UP000516181"/>
    </source>
</evidence>
<reference evidence="1" key="7">
    <citation type="submission" date="2022-05" db="EMBL/GenBank/DDBJ databases">
        <authorList>
            <person name="Alioto T."/>
            <person name="Alioto T."/>
            <person name="Gomez Garrido J."/>
        </authorList>
    </citation>
    <scope>NUCLEOTIDE SEQUENCE</scope>
    <source>
        <strain evidence="1">0</strain>
    </source>
</reference>
<dbReference type="Proteomes" id="UP000516181">
    <property type="component" value="Chromosome"/>
</dbReference>
<evidence type="ECO:0000313" key="4">
    <source>
        <dbReference type="EMBL" id="PLM91496.1"/>
    </source>
</evidence>
<reference evidence="6 13" key="5">
    <citation type="submission" date="2020-08" db="EMBL/GenBank/DDBJ databases">
        <title>Complete genome sequence of Klebsiella pneumoniae KP2757.</title>
        <authorList>
            <person name="Zhang X."/>
        </authorList>
    </citation>
    <scope>NUCLEOTIDE SEQUENCE [LARGE SCALE GENOMIC DNA]</scope>
    <source>
        <strain evidence="6 13">KP2757</strain>
    </source>
</reference>
<evidence type="ECO:0000313" key="8">
    <source>
        <dbReference type="EMBL" id="SXF92123.1"/>
    </source>
</evidence>
<dbReference type="EMBL" id="BQTA01000004">
    <property type="protein sequence ID" value="GKJ90070.1"/>
    <property type="molecule type" value="Genomic_DNA"/>
</dbReference>
<dbReference type="KEGG" id="kvd:KR75_19505"/>
<dbReference type="Proteomes" id="UP000234412">
    <property type="component" value="Unassembled WGS sequence"/>
</dbReference>
<evidence type="ECO:0000313" key="3">
    <source>
        <dbReference type="EMBL" id="MEC6057857.1"/>
    </source>
</evidence>
<evidence type="ECO:0000313" key="10">
    <source>
        <dbReference type="Proteomes" id="UP000234473"/>
    </source>
</evidence>
<evidence type="ECO:0000313" key="6">
    <source>
        <dbReference type="EMBL" id="QNP22723.1"/>
    </source>
</evidence>
<dbReference type="Proteomes" id="UP000789617">
    <property type="component" value="Unassembled WGS sequence"/>
</dbReference>
<dbReference type="EMBL" id="UKAS01000002">
    <property type="protein sequence ID" value="SXF92123.1"/>
    <property type="molecule type" value="Genomic_DNA"/>
</dbReference>
<reference evidence="9 10" key="1">
    <citation type="submission" date="2017-11" db="EMBL/GenBank/DDBJ databases">
        <authorList>
            <person name="Han C.G."/>
        </authorList>
    </citation>
    <scope>NUCLEOTIDE SEQUENCE [LARGE SCALE GENOMIC DNA]</scope>
    <source>
        <strain evidence="5 10">A5</strain>
        <strain evidence="4 9">A8</strain>
    </source>
</reference>
<dbReference type="EMBL" id="UGKR01000003">
    <property type="protein sequence ID" value="STS90296.1"/>
    <property type="molecule type" value="Genomic_DNA"/>
</dbReference>
<reference evidence="3" key="8">
    <citation type="journal article" date="2023" name="Nat. Commun.">
        <title>Genomic dissection of endemic carbapenem resistance reveals metallo-beta-lactamase dissemination through clonal, plasmid and integron transfer.</title>
        <authorList>
            <person name="Macesic N."/>
            <person name="Hawkey J."/>
            <person name="Vezina B."/>
            <person name="Wisniewski J.A."/>
            <person name="Cottingham H."/>
            <person name="Blakeway L.V."/>
            <person name="Harshegyi T."/>
            <person name="Pragastis K."/>
            <person name="Badoordeen G.Z."/>
            <person name="Dennison A."/>
            <person name="Spelman D.W."/>
            <person name="Jenney A.W.J."/>
            <person name="Peleg A.Y."/>
        </authorList>
    </citation>
    <scope>NUCLEOTIDE SEQUENCE</scope>
    <source>
        <strain evidence="3">CPO071</strain>
    </source>
</reference>
<reference evidence="3" key="9">
    <citation type="submission" date="2024-01" db="EMBL/GenBank/DDBJ databases">
        <authorList>
            <person name="Macesic N."/>
        </authorList>
    </citation>
    <scope>NUCLEOTIDE SEQUENCE</scope>
    <source>
        <strain evidence="3">CPO071</strain>
    </source>
</reference>
<proteinExistence type="predicted"/>
<dbReference type="GeneID" id="93273504"/>
<sequence length="64" mass="7640">MYYTLGDTTLHFYRYQCKFYVAHWDGGNVMDEKFKPFIEQITEKTGLDAKRVETAARDYFTNVD</sequence>
<dbReference type="KEGG" id="kpk:A593_21685"/>
<dbReference type="KEGG" id="kvq:SP68_00545"/>
<protein>
    <submittedName>
        <fullName evidence="5">Uncharacterized protein</fullName>
    </submittedName>
</protein>
<evidence type="ECO:0000313" key="7">
    <source>
        <dbReference type="EMBL" id="STS90296.1"/>
    </source>
</evidence>
<evidence type="ECO:0000313" key="2">
    <source>
        <dbReference type="EMBL" id="GKJ90070.1"/>
    </source>
</evidence>
<evidence type="ECO:0000313" key="12">
    <source>
        <dbReference type="Proteomes" id="UP000258928"/>
    </source>
</evidence>